<accession>A0A2M9CLA1</accession>
<dbReference type="Pfam" id="PF04167">
    <property type="entry name" value="DUF402"/>
    <property type="match status" value="1"/>
</dbReference>
<dbReference type="RefSeq" id="WP_100364838.1">
    <property type="nucleotide sequence ID" value="NZ_PGFF01000001.1"/>
</dbReference>
<dbReference type="Proteomes" id="UP000228758">
    <property type="component" value="Unassembled WGS sequence"/>
</dbReference>
<evidence type="ECO:0000259" key="1">
    <source>
        <dbReference type="Pfam" id="PF04167"/>
    </source>
</evidence>
<keyword evidence="3" id="KW-1185">Reference proteome</keyword>
<evidence type="ECO:0000313" key="3">
    <source>
        <dbReference type="Proteomes" id="UP000228758"/>
    </source>
</evidence>
<name>A0A2M9CLA1_9MICO</name>
<evidence type="ECO:0000313" key="2">
    <source>
        <dbReference type="EMBL" id="PJJ72674.1"/>
    </source>
</evidence>
<dbReference type="Gene3D" id="2.40.380.10">
    <property type="entry name" value="FomD-like"/>
    <property type="match status" value="1"/>
</dbReference>
<dbReference type="AlphaFoldDB" id="A0A2M9CLA1"/>
<protein>
    <submittedName>
        <fullName evidence="2">Uncharacterized protein DUF402</fullName>
    </submittedName>
</protein>
<comment type="caution">
    <text evidence="2">The sequence shown here is derived from an EMBL/GenBank/DDBJ whole genome shotgun (WGS) entry which is preliminary data.</text>
</comment>
<proteinExistence type="predicted"/>
<dbReference type="OrthoDB" id="3815685at2"/>
<sequence>MPETALIRWRHGDRISGAYPTHVITDTAEEVALWQPAGVVGWRSSGDRGGPRGRNMLPGGWDGAYEPHEWTGDGVLRVYRPGDPWSVWRWLGDDGWSSHFYVNLETPWRRTAIGFDSSDWYLDLVVGPDSWRFKDEDELEWATGAGILTAGQRARIDSAARDAVALVTRRGWPFDADWDRWSPLPRSLPPLPDDWADTRI</sequence>
<gene>
    <name evidence="2" type="ORF">CLV46_2248</name>
</gene>
<reference evidence="2 3" key="1">
    <citation type="submission" date="2017-11" db="EMBL/GenBank/DDBJ databases">
        <title>Genomic Encyclopedia of Archaeal and Bacterial Type Strains, Phase II (KMG-II): From Individual Species to Whole Genera.</title>
        <authorList>
            <person name="Goeker M."/>
        </authorList>
    </citation>
    <scope>NUCLEOTIDE SEQUENCE [LARGE SCALE GENOMIC DNA]</scope>
    <source>
        <strain evidence="2 3">DSM 27393</strain>
    </source>
</reference>
<organism evidence="2 3">
    <name type="scientific">Diaminobutyricimonas aerilata</name>
    <dbReference type="NCBI Taxonomy" id="1162967"/>
    <lineage>
        <taxon>Bacteria</taxon>
        <taxon>Bacillati</taxon>
        <taxon>Actinomycetota</taxon>
        <taxon>Actinomycetes</taxon>
        <taxon>Micrococcales</taxon>
        <taxon>Microbacteriaceae</taxon>
        <taxon>Diaminobutyricimonas</taxon>
    </lineage>
</organism>
<dbReference type="InterPro" id="IPR007295">
    <property type="entry name" value="DUF402"/>
</dbReference>
<dbReference type="InterPro" id="IPR035930">
    <property type="entry name" value="FomD-like_sf"/>
</dbReference>
<dbReference type="EMBL" id="PGFF01000001">
    <property type="protein sequence ID" value="PJJ72674.1"/>
    <property type="molecule type" value="Genomic_DNA"/>
</dbReference>
<dbReference type="SUPFAM" id="SSF159234">
    <property type="entry name" value="FomD-like"/>
    <property type="match status" value="1"/>
</dbReference>
<feature type="domain" description="DUF402" evidence="1">
    <location>
        <begin position="58"/>
        <end position="171"/>
    </location>
</feature>